<dbReference type="PROSITE" id="PS51272">
    <property type="entry name" value="SLH"/>
    <property type="match status" value="3"/>
</dbReference>
<sequence length="466" mass="47588">MDVTKTAQLSITSDTSSFASVQNGVVQGLRVGTAVLQAVYGNTSVTANVYVTANSDSSSTTSPGGSTGGPAGGSTGSTSSSAVQVTAGSDGKVDATALANAFASSTSVQVNISGDKAQLPASALLDAAGKSGAAVTIVSDKGTYTLPLSVLKLDALAKALGVDVKDLTIVVSITKASGDAVTGIANAAAALGGNTIADAIDFNVTAAGKDGKSISVGFGTTYVSRTLNATKAIDGKKATGALYNETTKKLSFVPSTFDGKVATLKRNGNSIYTVVENNKSFDDLANHWAKADVELLANKLVVEGVSDKKFDADRNISRAEFAALVVRSLGLTSVSTDSKFKDVKAGAWYADSVSTAVYAGIINGYEDNTFRPDAQITREELAAMVVRALNYAGVKSDVNAIQAANVLAKFKDANKIVWAQNEIAAAVQAGIINGLTDDTIGSANQATRAQSATMLKRFLSAANFIN</sequence>
<gene>
    <name evidence="3" type="ORF">O9H85_08945</name>
</gene>
<dbReference type="PANTHER" id="PTHR43308:SF5">
    <property type="entry name" value="S-LAYER PROTEIN _ PEPTIDOGLYCAN ENDO-BETA-N-ACETYLGLUCOSAMINIDASE"/>
    <property type="match status" value="1"/>
</dbReference>
<feature type="domain" description="SLH" evidence="2">
    <location>
        <begin position="276"/>
        <end position="335"/>
    </location>
</feature>
<organism evidence="3 4">
    <name type="scientific">Paenibacillus gyeongsangnamensis</name>
    <dbReference type="NCBI Taxonomy" id="3388067"/>
    <lineage>
        <taxon>Bacteria</taxon>
        <taxon>Bacillati</taxon>
        <taxon>Bacillota</taxon>
        <taxon>Bacilli</taxon>
        <taxon>Bacillales</taxon>
        <taxon>Paenibacillaceae</taxon>
        <taxon>Paenibacillus</taxon>
    </lineage>
</organism>
<dbReference type="RefSeq" id="WP_269880990.1">
    <property type="nucleotide sequence ID" value="NZ_JAQAGZ010000005.1"/>
</dbReference>
<accession>A0ABT4Q6P0</accession>
<feature type="compositionally biased region" description="Gly residues" evidence="1">
    <location>
        <begin position="65"/>
        <end position="75"/>
    </location>
</feature>
<evidence type="ECO:0000259" key="2">
    <source>
        <dbReference type="PROSITE" id="PS51272"/>
    </source>
</evidence>
<name>A0ABT4Q6P0_9BACL</name>
<evidence type="ECO:0000256" key="1">
    <source>
        <dbReference type="SAM" id="MobiDB-lite"/>
    </source>
</evidence>
<reference evidence="3 4" key="1">
    <citation type="submission" date="2022-12" db="EMBL/GenBank/DDBJ databases">
        <title>Draft genome sequence of Paenibacillus sp. dW9.</title>
        <authorList>
            <person name="Choi E.-W."/>
            <person name="Kim D.-U."/>
        </authorList>
    </citation>
    <scope>NUCLEOTIDE SEQUENCE [LARGE SCALE GENOMIC DNA]</scope>
    <source>
        <strain evidence="4">dW9</strain>
    </source>
</reference>
<proteinExistence type="predicted"/>
<evidence type="ECO:0000313" key="3">
    <source>
        <dbReference type="EMBL" id="MCZ8512539.1"/>
    </source>
</evidence>
<dbReference type="Proteomes" id="UP001527882">
    <property type="component" value="Unassembled WGS sequence"/>
</dbReference>
<protein>
    <submittedName>
        <fullName evidence="3">S-layer homology domain-containing protein</fullName>
    </submittedName>
</protein>
<comment type="caution">
    <text evidence="3">The sequence shown here is derived from an EMBL/GenBank/DDBJ whole genome shotgun (WGS) entry which is preliminary data.</text>
</comment>
<feature type="region of interest" description="Disordered" evidence="1">
    <location>
        <begin position="54"/>
        <end position="85"/>
    </location>
</feature>
<dbReference type="Pfam" id="PF00395">
    <property type="entry name" value="SLH"/>
    <property type="match status" value="3"/>
</dbReference>
<dbReference type="PANTHER" id="PTHR43308">
    <property type="entry name" value="OUTER MEMBRANE PROTEIN ALPHA-RELATED"/>
    <property type="match status" value="1"/>
</dbReference>
<keyword evidence="4" id="KW-1185">Reference proteome</keyword>
<dbReference type="InterPro" id="IPR051465">
    <property type="entry name" value="Cell_Envelope_Struct_Comp"/>
</dbReference>
<dbReference type="InterPro" id="IPR001119">
    <property type="entry name" value="SLH_dom"/>
</dbReference>
<feature type="domain" description="SLH" evidence="2">
    <location>
        <begin position="336"/>
        <end position="399"/>
    </location>
</feature>
<evidence type="ECO:0000313" key="4">
    <source>
        <dbReference type="Proteomes" id="UP001527882"/>
    </source>
</evidence>
<feature type="domain" description="SLH" evidence="2">
    <location>
        <begin position="406"/>
        <end position="466"/>
    </location>
</feature>
<dbReference type="EMBL" id="JAQAGZ010000005">
    <property type="protein sequence ID" value="MCZ8512539.1"/>
    <property type="molecule type" value="Genomic_DNA"/>
</dbReference>